<gene>
    <name evidence="1" type="ORF">BLNAU_13951</name>
</gene>
<evidence type="ECO:0000313" key="2">
    <source>
        <dbReference type="Proteomes" id="UP001281761"/>
    </source>
</evidence>
<keyword evidence="2" id="KW-1185">Reference proteome</keyword>
<sequence>MPKARMEAGKELLNQPETNSSAHTLLRFPLSHIFITPFSTEEEAKHIKGFFLNNGPFGGSMEVLRHLYTMHKCHIPFTWTLIKHITQLLACVHWMLPHENQDGKDEHFVSFNKTSPHFRMPDMNNPWTTTVPLIEEQSQKHLGMPSTSSSRT</sequence>
<protein>
    <submittedName>
        <fullName evidence="1">Uncharacterized protein</fullName>
    </submittedName>
</protein>
<name>A0ABQ9XIF9_9EUKA</name>
<reference evidence="1 2" key="1">
    <citation type="journal article" date="2022" name="bioRxiv">
        <title>Genomics of Preaxostyla Flagellates Illuminates Evolutionary Transitions and the Path Towards Mitochondrial Loss.</title>
        <authorList>
            <person name="Novak L.V.F."/>
            <person name="Treitli S.C."/>
            <person name="Pyrih J."/>
            <person name="Halakuc P."/>
            <person name="Pipaliya S.V."/>
            <person name="Vacek V."/>
            <person name="Brzon O."/>
            <person name="Soukal P."/>
            <person name="Eme L."/>
            <person name="Dacks J.B."/>
            <person name="Karnkowska A."/>
            <person name="Elias M."/>
            <person name="Hampl V."/>
        </authorList>
    </citation>
    <scope>NUCLEOTIDE SEQUENCE [LARGE SCALE GENOMIC DNA]</scope>
    <source>
        <strain evidence="1">NAU3</strain>
        <tissue evidence="1">Gut</tissue>
    </source>
</reference>
<accession>A0ABQ9XIF9</accession>
<proteinExistence type="predicted"/>
<comment type="caution">
    <text evidence="1">The sequence shown here is derived from an EMBL/GenBank/DDBJ whole genome shotgun (WGS) entry which is preliminary data.</text>
</comment>
<evidence type="ECO:0000313" key="1">
    <source>
        <dbReference type="EMBL" id="KAK2951108.1"/>
    </source>
</evidence>
<dbReference type="Proteomes" id="UP001281761">
    <property type="component" value="Unassembled WGS sequence"/>
</dbReference>
<dbReference type="EMBL" id="JARBJD010000124">
    <property type="protein sequence ID" value="KAK2951108.1"/>
    <property type="molecule type" value="Genomic_DNA"/>
</dbReference>
<organism evidence="1 2">
    <name type="scientific">Blattamonas nauphoetae</name>
    <dbReference type="NCBI Taxonomy" id="2049346"/>
    <lineage>
        <taxon>Eukaryota</taxon>
        <taxon>Metamonada</taxon>
        <taxon>Preaxostyla</taxon>
        <taxon>Oxymonadida</taxon>
        <taxon>Blattamonas</taxon>
    </lineage>
</organism>